<dbReference type="Proteomes" id="UP001143981">
    <property type="component" value="Unassembled WGS sequence"/>
</dbReference>
<feature type="compositionally biased region" description="Low complexity" evidence="1">
    <location>
        <begin position="69"/>
        <end position="96"/>
    </location>
</feature>
<feature type="compositionally biased region" description="Pro residues" evidence="1">
    <location>
        <begin position="97"/>
        <end position="107"/>
    </location>
</feature>
<protein>
    <recommendedName>
        <fullName evidence="3">SCP domain-containing protein</fullName>
    </recommendedName>
</protein>
<keyword evidence="2" id="KW-0732">Signal</keyword>
<dbReference type="InterPro" id="IPR014044">
    <property type="entry name" value="CAP_dom"/>
</dbReference>
<dbReference type="InterPro" id="IPR035940">
    <property type="entry name" value="CAP_sf"/>
</dbReference>
<organism evidence="4 5">
    <name type="scientific">Coemansia biformis</name>
    <dbReference type="NCBI Taxonomy" id="1286918"/>
    <lineage>
        <taxon>Eukaryota</taxon>
        <taxon>Fungi</taxon>
        <taxon>Fungi incertae sedis</taxon>
        <taxon>Zoopagomycota</taxon>
        <taxon>Kickxellomycotina</taxon>
        <taxon>Kickxellomycetes</taxon>
        <taxon>Kickxellales</taxon>
        <taxon>Kickxellaceae</taxon>
        <taxon>Coemansia</taxon>
    </lineage>
</organism>
<gene>
    <name evidence="4" type="ORF">LPJ61_001607</name>
</gene>
<feature type="region of interest" description="Disordered" evidence="1">
    <location>
        <begin position="57"/>
        <end position="128"/>
    </location>
</feature>
<dbReference type="PANTHER" id="PTHR31157:SF1">
    <property type="entry name" value="SCP DOMAIN-CONTAINING PROTEIN"/>
    <property type="match status" value="1"/>
</dbReference>
<feature type="chain" id="PRO_5040738980" description="SCP domain-containing protein" evidence="2">
    <location>
        <begin position="19"/>
        <end position="260"/>
    </location>
</feature>
<dbReference type="SUPFAM" id="SSF55797">
    <property type="entry name" value="PR-1-like"/>
    <property type="match status" value="1"/>
</dbReference>
<feature type="compositionally biased region" description="Low complexity" evidence="1">
    <location>
        <begin position="108"/>
        <end position="121"/>
    </location>
</feature>
<feature type="domain" description="SCP" evidence="3">
    <location>
        <begin position="136"/>
        <end position="243"/>
    </location>
</feature>
<evidence type="ECO:0000256" key="2">
    <source>
        <dbReference type="SAM" id="SignalP"/>
    </source>
</evidence>
<accession>A0A9W7Y9Q7</accession>
<comment type="caution">
    <text evidence="4">The sequence shown here is derived from an EMBL/GenBank/DDBJ whole genome shotgun (WGS) entry which is preliminary data.</text>
</comment>
<dbReference type="EMBL" id="JANBOI010000146">
    <property type="protein sequence ID" value="KAJ1733358.1"/>
    <property type="molecule type" value="Genomic_DNA"/>
</dbReference>
<proteinExistence type="predicted"/>
<dbReference type="Gene3D" id="3.40.33.10">
    <property type="entry name" value="CAP"/>
    <property type="match status" value="1"/>
</dbReference>
<feature type="signal peptide" evidence="2">
    <location>
        <begin position="1"/>
        <end position="18"/>
    </location>
</feature>
<name>A0A9W7Y9Q7_9FUNG</name>
<evidence type="ECO:0000256" key="1">
    <source>
        <dbReference type="SAM" id="MobiDB-lite"/>
    </source>
</evidence>
<sequence>MKLAGVASLLALVAATSAAPAVTTVTVYADPVTVTVYENGGQVQDIRPPSFPSLPFFSRHPIFRPQPESPADSPAATAAATSAPKPSDPPATSAPKPSNPPAAPAPSAPASVPTSVAADAGNAGGSGDWVRQMLCRVNKVRDARGAPPLGISTALINTSQGQSNYQNSIGQMTHSNPAGGLGDRLTALGVDWRSAAENVAAGMSSPDAAQEAWENSAGHLANMVDSSMAYFGAARTNNYWTQNFYGAGSPPSAKEIPVCN</sequence>
<evidence type="ECO:0000259" key="3">
    <source>
        <dbReference type="Pfam" id="PF00188"/>
    </source>
</evidence>
<dbReference type="Pfam" id="PF00188">
    <property type="entry name" value="CAP"/>
    <property type="match status" value="1"/>
</dbReference>
<evidence type="ECO:0000313" key="4">
    <source>
        <dbReference type="EMBL" id="KAJ1733358.1"/>
    </source>
</evidence>
<dbReference type="OrthoDB" id="568194at2759"/>
<dbReference type="CDD" id="cd05379">
    <property type="entry name" value="CAP_bacterial"/>
    <property type="match status" value="1"/>
</dbReference>
<dbReference type="PANTHER" id="PTHR31157">
    <property type="entry name" value="SCP DOMAIN-CONTAINING PROTEIN"/>
    <property type="match status" value="1"/>
</dbReference>
<evidence type="ECO:0000313" key="5">
    <source>
        <dbReference type="Proteomes" id="UP001143981"/>
    </source>
</evidence>
<reference evidence="4" key="1">
    <citation type="submission" date="2022-07" db="EMBL/GenBank/DDBJ databases">
        <title>Phylogenomic reconstructions and comparative analyses of Kickxellomycotina fungi.</title>
        <authorList>
            <person name="Reynolds N.K."/>
            <person name="Stajich J.E."/>
            <person name="Barry K."/>
            <person name="Grigoriev I.V."/>
            <person name="Crous P."/>
            <person name="Smith M.E."/>
        </authorList>
    </citation>
    <scope>NUCLEOTIDE SEQUENCE</scope>
    <source>
        <strain evidence="4">BCRC 34381</strain>
    </source>
</reference>
<keyword evidence="5" id="KW-1185">Reference proteome</keyword>
<dbReference type="AlphaFoldDB" id="A0A9W7Y9Q7"/>